<accession>A0A8H6HNB4</accession>
<evidence type="ECO:0000313" key="2">
    <source>
        <dbReference type="EMBL" id="KAF6748846.1"/>
    </source>
</evidence>
<keyword evidence="3" id="KW-1185">Reference proteome</keyword>
<name>A0A8H6HNB4_9AGAR</name>
<comment type="caution">
    <text evidence="2">The sequence shown here is derived from an EMBL/GenBank/DDBJ whole genome shotgun (WGS) entry which is preliminary data.</text>
</comment>
<dbReference type="AlphaFoldDB" id="A0A8H6HNB4"/>
<reference evidence="2 3" key="1">
    <citation type="submission" date="2020-07" db="EMBL/GenBank/DDBJ databases">
        <title>Comparative genomics of pyrophilous fungi reveals a link between fire events and developmental genes.</title>
        <authorList>
            <consortium name="DOE Joint Genome Institute"/>
            <person name="Steindorff A.S."/>
            <person name="Carver A."/>
            <person name="Calhoun S."/>
            <person name="Stillman K."/>
            <person name="Liu H."/>
            <person name="Lipzen A."/>
            <person name="Pangilinan J."/>
            <person name="Labutti K."/>
            <person name="Bruns T.D."/>
            <person name="Grigoriev I.V."/>
        </authorList>
    </citation>
    <scope>NUCLEOTIDE SEQUENCE [LARGE SCALE GENOMIC DNA]</scope>
    <source>
        <strain evidence="2 3">CBS 144469</strain>
    </source>
</reference>
<feature type="compositionally biased region" description="Polar residues" evidence="1">
    <location>
        <begin position="28"/>
        <end position="71"/>
    </location>
</feature>
<sequence>MGVLLRGSRVQRQRKVMYRRSCIGEESGSPSRHLNHYSSLASTPGTSILQSSTSATENKSSVTCQPKSNSVIPHRRSAPSVPISAIMTPRTQEGGKEAPVASVAAPSKKRQKTDGVQNKPLPESANPATTKKKTHSGKRSAEGEKRRQTRKVERLKAKHGVKFDASFVFTSAVGIICPPDASLPNLEDIPTAILVGTSLNGSDDTLSAPAPLFIGCAGA</sequence>
<evidence type="ECO:0000313" key="3">
    <source>
        <dbReference type="Proteomes" id="UP000521943"/>
    </source>
</evidence>
<dbReference type="EMBL" id="JACGCI010000068">
    <property type="protein sequence ID" value="KAF6748846.1"/>
    <property type="molecule type" value="Genomic_DNA"/>
</dbReference>
<feature type="compositionally biased region" description="Basic and acidic residues" evidence="1">
    <location>
        <begin position="139"/>
        <end position="152"/>
    </location>
</feature>
<evidence type="ECO:0000256" key="1">
    <source>
        <dbReference type="SAM" id="MobiDB-lite"/>
    </source>
</evidence>
<organism evidence="2 3">
    <name type="scientific">Ephemerocybe angulata</name>
    <dbReference type="NCBI Taxonomy" id="980116"/>
    <lineage>
        <taxon>Eukaryota</taxon>
        <taxon>Fungi</taxon>
        <taxon>Dikarya</taxon>
        <taxon>Basidiomycota</taxon>
        <taxon>Agaricomycotina</taxon>
        <taxon>Agaricomycetes</taxon>
        <taxon>Agaricomycetidae</taxon>
        <taxon>Agaricales</taxon>
        <taxon>Agaricineae</taxon>
        <taxon>Psathyrellaceae</taxon>
        <taxon>Ephemerocybe</taxon>
    </lineage>
</organism>
<protein>
    <submittedName>
        <fullName evidence="2">Uncharacterized protein</fullName>
    </submittedName>
</protein>
<feature type="region of interest" description="Disordered" evidence="1">
    <location>
        <begin position="23"/>
        <end position="152"/>
    </location>
</feature>
<gene>
    <name evidence="2" type="ORF">DFP72DRAFT_554654</name>
</gene>
<dbReference type="Proteomes" id="UP000521943">
    <property type="component" value="Unassembled WGS sequence"/>
</dbReference>
<proteinExistence type="predicted"/>